<protein>
    <submittedName>
        <fullName evidence="1">Uncharacterized protein</fullName>
    </submittedName>
</protein>
<dbReference type="Proteomes" id="UP000287651">
    <property type="component" value="Unassembled WGS sequence"/>
</dbReference>
<evidence type="ECO:0000313" key="1">
    <source>
        <dbReference type="EMBL" id="RRT77282.1"/>
    </source>
</evidence>
<organism evidence="1 2">
    <name type="scientific">Ensete ventricosum</name>
    <name type="common">Abyssinian banana</name>
    <name type="synonym">Musa ensete</name>
    <dbReference type="NCBI Taxonomy" id="4639"/>
    <lineage>
        <taxon>Eukaryota</taxon>
        <taxon>Viridiplantae</taxon>
        <taxon>Streptophyta</taxon>
        <taxon>Embryophyta</taxon>
        <taxon>Tracheophyta</taxon>
        <taxon>Spermatophyta</taxon>
        <taxon>Magnoliopsida</taxon>
        <taxon>Liliopsida</taxon>
        <taxon>Zingiberales</taxon>
        <taxon>Musaceae</taxon>
        <taxon>Ensete</taxon>
    </lineage>
</organism>
<gene>
    <name evidence="1" type="ORF">B296_00017903</name>
</gene>
<comment type="caution">
    <text evidence="1">The sequence shown here is derived from an EMBL/GenBank/DDBJ whole genome shotgun (WGS) entry which is preliminary data.</text>
</comment>
<dbReference type="AlphaFoldDB" id="A0A427AM97"/>
<reference evidence="1 2" key="1">
    <citation type="journal article" date="2014" name="Agronomy (Basel)">
        <title>A Draft Genome Sequence for Ensete ventricosum, the Drought-Tolerant Tree Against Hunger.</title>
        <authorList>
            <person name="Harrison J."/>
            <person name="Moore K.A."/>
            <person name="Paszkiewicz K."/>
            <person name="Jones T."/>
            <person name="Grant M."/>
            <person name="Ambacheew D."/>
            <person name="Muzemil S."/>
            <person name="Studholme D.J."/>
        </authorList>
    </citation>
    <scope>NUCLEOTIDE SEQUENCE [LARGE SCALE GENOMIC DNA]</scope>
</reference>
<dbReference type="EMBL" id="AMZH03001972">
    <property type="protein sequence ID" value="RRT77282.1"/>
    <property type="molecule type" value="Genomic_DNA"/>
</dbReference>
<proteinExistence type="predicted"/>
<sequence>MRLGTRQECVGSSSRVSGVCQDGAREFARRRPSRKIIGGSRKACRDGISPKFARRFVEGIGKLAGNTSRDRRKKTIARMPEAIGLAG</sequence>
<name>A0A427AM97_ENSVE</name>
<evidence type="ECO:0000313" key="2">
    <source>
        <dbReference type="Proteomes" id="UP000287651"/>
    </source>
</evidence>
<accession>A0A427AM97</accession>
<feature type="non-terminal residue" evidence="1">
    <location>
        <position position="87"/>
    </location>
</feature>